<dbReference type="GO" id="GO:0005783">
    <property type="term" value="C:endoplasmic reticulum"/>
    <property type="evidence" value="ECO:0007669"/>
    <property type="project" value="TreeGrafter"/>
</dbReference>
<dbReference type="InterPro" id="IPR036291">
    <property type="entry name" value="NAD(P)-bd_dom_sf"/>
</dbReference>
<dbReference type="OrthoDB" id="47007at2759"/>
<keyword evidence="2" id="KW-0560">Oxidoreductase</keyword>
<comment type="similarity">
    <text evidence="1">Belongs to the short-chain dehydrogenases/reductases (SDR) family.</text>
</comment>
<dbReference type="EMBL" id="JAOQAZ010000010">
    <property type="protein sequence ID" value="KAJ4263309.1"/>
    <property type="molecule type" value="Genomic_DNA"/>
</dbReference>
<keyword evidence="4" id="KW-1185">Reference proteome</keyword>
<protein>
    <submittedName>
        <fullName evidence="3">Uncharacterized protein</fullName>
    </submittedName>
</protein>
<dbReference type="InterPro" id="IPR051019">
    <property type="entry name" value="VLCFA-Steroid_DH"/>
</dbReference>
<accession>A0A9W8RZY3</accession>
<name>A0A9W8RZY3_9HYPO</name>
<organism evidence="3 4">
    <name type="scientific">Fusarium torreyae</name>
    <dbReference type="NCBI Taxonomy" id="1237075"/>
    <lineage>
        <taxon>Eukaryota</taxon>
        <taxon>Fungi</taxon>
        <taxon>Dikarya</taxon>
        <taxon>Ascomycota</taxon>
        <taxon>Pezizomycotina</taxon>
        <taxon>Sordariomycetes</taxon>
        <taxon>Hypocreomycetidae</taxon>
        <taxon>Hypocreales</taxon>
        <taxon>Nectriaceae</taxon>
        <taxon>Fusarium</taxon>
    </lineage>
</organism>
<reference evidence="3" key="1">
    <citation type="submission" date="2022-09" db="EMBL/GenBank/DDBJ databases">
        <title>Fusarium specimens isolated from Avocado Roots.</title>
        <authorList>
            <person name="Stajich J."/>
            <person name="Roper C."/>
            <person name="Heimlech-Rivalta G."/>
        </authorList>
    </citation>
    <scope>NUCLEOTIDE SEQUENCE</scope>
    <source>
        <strain evidence="3">CF00136</strain>
    </source>
</reference>
<gene>
    <name evidence="3" type="ORF">NW762_006127</name>
</gene>
<dbReference type="GO" id="GO:0016491">
    <property type="term" value="F:oxidoreductase activity"/>
    <property type="evidence" value="ECO:0007669"/>
    <property type="project" value="UniProtKB-KW"/>
</dbReference>
<dbReference type="AlphaFoldDB" id="A0A9W8RZY3"/>
<dbReference type="Proteomes" id="UP001152049">
    <property type="component" value="Unassembled WGS sequence"/>
</dbReference>
<sequence length="252" mass="27541">MALAKRGFNNVLLGHKEEELQTAQQTITEAFPNAKTRIIIVDAITATPNRISDLMQELKDLNLTILVNNIGGIPTVRSQYYNRIDTISAQLLQQTVALNAGFMAQLTRVAIPCLSRNGPSLILNVVSASLLGFPGAATYSGKKAFVTAFSKAVTREMKADGLPIDVTVAMLGEVRTQANPVVPFGSLDAEAFGEAMIANVGRAIQTQRLVYHPWFGHAIQDFVMDAIPTYLLEWILKQVFNEKGRVRGNKLS</sequence>
<dbReference type="InterPro" id="IPR002347">
    <property type="entry name" value="SDR_fam"/>
</dbReference>
<evidence type="ECO:0000313" key="3">
    <source>
        <dbReference type="EMBL" id="KAJ4263309.1"/>
    </source>
</evidence>
<proteinExistence type="inferred from homology"/>
<evidence type="ECO:0000313" key="4">
    <source>
        <dbReference type="Proteomes" id="UP001152049"/>
    </source>
</evidence>
<dbReference type="Gene3D" id="3.40.50.720">
    <property type="entry name" value="NAD(P)-binding Rossmann-like Domain"/>
    <property type="match status" value="1"/>
</dbReference>
<evidence type="ECO:0000256" key="2">
    <source>
        <dbReference type="ARBA" id="ARBA00023002"/>
    </source>
</evidence>
<dbReference type="PANTHER" id="PTHR43899:SF13">
    <property type="entry name" value="RH59310P"/>
    <property type="match status" value="1"/>
</dbReference>
<dbReference type="Pfam" id="PF00106">
    <property type="entry name" value="adh_short"/>
    <property type="match status" value="1"/>
</dbReference>
<evidence type="ECO:0000256" key="1">
    <source>
        <dbReference type="ARBA" id="ARBA00006484"/>
    </source>
</evidence>
<comment type="caution">
    <text evidence="3">The sequence shown here is derived from an EMBL/GenBank/DDBJ whole genome shotgun (WGS) entry which is preliminary data.</text>
</comment>
<dbReference type="SUPFAM" id="SSF51735">
    <property type="entry name" value="NAD(P)-binding Rossmann-fold domains"/>
    <property type="match status" value="1"/>
</dbReference>
<dbReference type="PANTHER" id="PTHR43899">
    <property type="entry name" value="RH59310P"/>
    <property type="match status" value="1"/>
</dbReference>